<evidence type="ECO:0000313" key="11">
    <source>
        <dbReference type="Proteomes" id="UP000596742"/>
    </source>
</evidence>
<comment type="similarity">
    <text evidence="2">Belongs to the fucolectin family.</text>
</comment>
<reference evidence="10" key="1">
    <citation type="submission" date="2018-11" db="EMBL/GenBank/DDBJ databases">
        <authorList>
            <person name="Alioto T."/>
            <person name="Alioto T."/>
        </authorList>
    </citation>
    <scope>NUCLEOTIDE SEQUENCE</scope>
</reference>
<dbReference type="GO" id="GO:0001868">
    <property type="term" value="P:regulation of complement activation, lectin pathway"/>
    <property type="evidence" value="ECO:0007669"/>
    <property type="project" value="UniProtKB-ARBA"/>
</dbReference>
<keyword evidence="8" id="KW-1133">Transmembrane helix</keyword>
<dbReference type="GO" id="GO:0042806">
    <property type="term" value="F:fucose binding"/>
    <property type="evidence" value="ECO:0007669"/>
    <property type="project" value="UniProtKB-ARBA"/>
</dbReference>
<keyword evidence="8" id="KW-0812">Transmembrane</keyword>
<dbReference type="Pfam" id="PF22633">
    <property type="entry name" value="F5_F8_type_C_2"/>
    <property type="match status" value="1"/>
</dbReference>
<evidence type="ECO:0000256" key="1">
    <source>
        <dbReference type="ARBA" id="ARBA00002219"/>
    </source>
</evidence>
<protein>
    <recommendedName>
        <fullName evidence="9">Fucolectin tachylectin-4 pentraxin-1 domain-containing protein</fullName>
    </recommendedName>
</protein>
<evidence type="ECO:0000259" key="9">
    <source>
        <dbReference type="SMART" id="SM00607"/>
    </source>
</evidence>
<proteinExistence type="inferred from homology"/>
<name>A0A8B6CV10_MYTGA</name>
<comment type="subunit">
    <text evidence="3">Homotrimer.</text>
</comment>
<keyword evidence="7" id="KW-1015">Disulfide bond</keyword>
<dbReference type="OrthoDB" id="6127063at2759"/>
<dbReference type="PANTHER" id="PTHR45713">
    <property type="entry name" value="FTP DOMAIN-CONTAINING PROTEIN"/>
    <property type="match status" value="1"/>
</dbReference>
<sequence length="248" mass="28369">MACLPQITEGIKRKKDQHLVNYHKVLLAMLEMMFYIFLFLFHVVVPCQITITGNNNVSCCTDLEKTIRELESKVQSNALKAKVEALEGRIGMLEHGKSGLCGKKNLALHKKCGQSSYGEGHPSCGIGNNGNLHTYMHTIFYWKNGFWHGESNPYWWVDLENSCLIKQIRIYNRKDCCGFRLRNVEVTVGKSLSSMKLCGFYKGPAADGEIVNIYCRIQMIARYVKVMIKEKDTKDTFIHVNEIEVYSQ</sequence>
<dbReference type="SMART" id="SM00607">
    <property type="entry name" value="FTP"/>
    <property type="match status" value="1"/>
</dbReference>
<dbReference type="InterPro" id="IPR008979">
    <property type="entry name" value="Galactose-bd-like_sf"/>
</dbReference>
<evidence type="ECO:0000256" key="3">
    <source>
        <dbReference type="ARBA" id="ARBA00011233"/>
    </source>
</evidence>
<keyword evidence="5" id="KW-0430">Lectin</keyword>
<organism evidence="10 11">
    <name type="scientific">Mytilus galloprovincialis</name>
    <name type="common">Mediterranean mussel</name>
    <dbReference type="NCBI Taxonomy" id="29158"/>
    <lineage>
        <taxon>Eukaryota</taxon>
        <taxon>Metazoa</taxon>
        <taxon>Spiralia</taxon>
        <taxon>Lophotrochozoa</taxon>
        <taxon>Mollusca</taxon>
        <taxon>Bivalvia</taxon>
        <taxon>Autobranchia</taxon>
        <taxon>Pteriomorphia</taxon>
        <taxon>Mytilida</taxon>
        <taxon>Mytiloidea</taxon>
        <taxon>Mytilidae</taxon>
        <taxon>Mytilinae</taxon>
        <taxon>Mytilus</taxon>
    </lineage>
</organism>
<dbReference type="GO" id="GO:0046872">
    <property type="term" value="F:metal ion binding"/>
    <property type="evidence" value="ECO:0007669"/>
    <property type="project" value="UniProtKB-KW"/>
</dbReference>
<dbReference type="PANTHER" id="PTHR45713:SF6">
    <property type="entry name" value="F5_8 TYPE C DOMAIN-CONTAINING PROTEIN"/>
    <property type="match status" value="1"/>
</dbReference>
<evidence type="ECO:0000256" key="7">
    <source>
        <dbReference type="ARBA" id="ARBA00023157"/>
    </source>
</evidence>
<accession>A0A8B6CV10</accession>
<comment type="function">
    <text evidence="1">Acts as a defensive agent. Recognizes blood group fucosylated oligosaccharides including A, B, H and Lewis B-type antigens. Does not recognize Lewis A antigen and has low affinity for monovalent haptens.</text>
</comment>
<feature type="transmembrane region" description="Helical" evidence="8">
    <location>
        <begin position="25"/>
        <end position="45"/>
    </location>
</feature>
<feature type="domain" description="Fucolectin tachylectin-4 pentraxin-1" evidence="9">
    <location>
        <begin position="103"/>
        <end position="244"/>
    </location>
</feature>
<comment type="caution">
    <text evidence="10">The sequence shown here is derived from an EMBL/GenBank/DDBJ whole genome shotgun (WGS) entry which is preliminary data.</text>
</comment>
<dbReference type="InterPro" id="IPR006585">
    <property type="entry name" value="FTP1"/>
</dbReference>
<dbReference type="Gene3D" id="2.60.120.260">
    <property type="entry name" value="Galactose-binding domain-like"/>
    <property type="match status" value="1"/>
</dbReference>
<dbReference type="Proteomes" id="UP000596742">
    <property type="component" value="Unassembled WGS sequence"/>
</dbReference>
<evidence type="ECO:0000256" key="5">
    <source>
        <dbReference type="ARBA" id="ARBA00022734"/>
    </source>
</evidence>
<evidence type="ECO:0000256" key="2">
    <source>
        <dbReference type="ARBA" id="ARBA00010147"/>
    </source>
</evidence>
<evidence type="ECO:0000256" key="8">
    <source>
        <dbReference type="SAM" id="Phobius"/>
    </source>
</evidence>
<evidence type="ECO:0000256" key="4">
    <source>
        <dbReference type="ARBA" id="ARBA00022723"/>
    </source>
</evidence>
<keyword evidence="4" id="KW-0479">Metal-binding</keyword>
<gene>
    <name evidence="10" type="ORF">MGAL_10B091640</name>
</gene>
<dbReference type="SUPFAM" id="SSF49785">
    <property type="entry name" value="Galactose-binding domain-like"/>
    <property type="match status" value="1"/>
</dbReference>
<evidence type="ECO:0000313" key="10">
    <source>
        <dbReference type="EMBL" id="VDI10653.1"/>
    </source>
</evidence>
<dbReference type="InterPro" id="IPR051941">
    <property type="entry name" value="BG_Antigen-Binding_Lectin"/>
</dbReference>
<evidence type="ECO:0000256" key="6">
    <source>
        <dbReference type="ARBA" id="ARBA00022837"/>
    </source>
</evidence>
<dbReference type="EMBL" id="UYJE01002422">
    <property type="protein sequence ID" value="VDI10653.1"/>
    <property type="molecule type" value="Genomic_DNA"/>
</dbReference>
<dbReference type="AlphaFoldDB" id="A0A8B6CV10"/>
<dbReference type="GO" id="GO:0010185">
    <property type="term" value="P:regulation of cellular defense response"/>
    <property type="evidence" value="ECO:0007669"/>
    <property type="project" value="UniProtKB-ARBA"/>
</dbReference>
<keyword evidence="8" id="KW-0472">Membrane</keyword>
<keyword evidence="11" id="KW-1185">Reference proteome</keyword>
<keyword evidence="6" id="KW-0106">Calcium</keyword>